<dbReference type="HOGENOM" id="CLU_1223794_0_0_7"/>
<accession>Q3A165</accession>
<dbReference type="RefSeq" id="WP_011342435.1">
    <property type="nucleotide sequence ID" value="NC_007498.2"/>
</dbReference>
<organism evidence="2 3">
    <name type="scientific">Syntrophotalea carbinolica (strain DSM 2380 / NBRC 103641 / GraBd1)</name>
    <name type="common">Pelobacter carbinolicus</name>
    <dbReference type="NCBI Taxonomy" id="338963"/>
    <lineage>
        <taxon>Bacteria</taxon>
        <taxon>Pseudomonadati</taxon>
        <taxon>Thermodesulfobacteriota</taxon>
        <taxon>Desulfuromonadia</taxon>
        <taxon>Desulfuromonadales</taxon>
        <taxon>Syntrophotaleaceae</taxon>
        <taxon>Syntrophotalea</taxon>
    </lineage>
</organism>
<feature type="chain" id="PRO_5004223501" evidence="1">
    <location>
        <begin position="22"/>
        <end position="226"/>
    </location>
</feature>
<gene>
    <name evidence="2" type="ordered locus">Pcar_2656</name>
</gene>
<evidence type="ECO:0000256" key="1">
    <source>
        <dbReference type="SAM" id="SignalP"/>
    </source>
</evidence>
<dbReference type="eggNOG" id="ENOG50343V4">
    <property type="taxonomic scope" value="Bacteria"/>
</dbReference>
<evidence type="ECO:0000313" key="2">
    <source>
        <dbReference type="EMBL" id="ABA89892.1"/>
    </source>
</evidence>
<evidence type="ECO:0000313" key="3">
    <source>
        <dbReference type="Proteomes" id="UP000002534"/>
    </source>
</evidence>
<dbReference type="STRING" id="338963.Pcar_2656"/>
<feature type="signal peptide" evidence="1">
    <location>
        <begin position="1"/>
        <end position="21"/>
    </location>
</feature>
<keyword evidence="3" id="KW-1185">Reference proteome</keyword>
<name>Q3A165_SYNC1</name>
<keyword evidence="1" id="KW-0732">Signal</keyword>
<reference evidence="2 3" key="2">
    <citation type="journal article" date="2012" name="BMC Genomics">
        <title>The genome of Pelobacter carbinolicus reveals surprising metabolic capabilities and physiological features.</title>
        <authorList>
            <person name="Aklujkar M."/>
            <person name="Haveman S.A."/>
            <person name="Didonato R.Jr."/>
            <person name="Chertkov O."/>
            <person name="Han C.S."/>
            <person name="Land M.L."/>
            <person name="Brown P."/>
            <person name="Lovley D.R."/>
        </authorList>
    </citation>
    <scope>NUCLEOTIDE SEQUENCE [LARGE SCALE GENOMIC DNA]</scope>
    <source>
        <strain evidence="3">DSM 2380 / NBRC 103641 / GraBd1</strain>
    </source>
</reference>
<reference evidence="3" key="1">
    <citation type="submission" date="2005-10" db="EMBL/GenBank/DDBJ databases">
        <title>Complete sequence of Pelobacter carbinolicus DSM 2380.</title>
        <authorList>
            <person name="Copeland A."/>
            <person name="Lucas S."/>
            <person name="Lapidus A."/>
            <person name="Barry K."/>
            <person name="Detter J.C."/>
            <person name="Glavina T."/>
            <person name="Hammon N."/>
            <person name="Israni S."/>
            <person name="Pitluck S."/>
            <person name="Chertkov O."/>
            <person name="Schmutz J."/>
            <person name="Larimer F."/>
            <person name="Land M."/>
            <person name="Kyrpides N."/>
            <person name="Ivanova N."/>
            <person name="Richardson P."/>
        </authorList>
    </citation>
    <scope>NUCLEOTIDE SEQUENCE [LARGE SCALE GENOMIC DNA]</scope>
    <source>
        <strain evidence="3">DSM 2380 / NBRC 103641 / GraBd1</strain>
    </source>
</reference>
<dbReference type="EMBL" id="CP000142">
    <property type="protein sequence ID" value="ABA89892.1"/>
    <property type="molecule type" value="Genomic_DNA"/>
</dbReference>
<sequence length="226" mass="25196">MKYALLLTALLVLLCGCTAPSLDPPGVAAATPRSEALAGSFWGNSGHLFQGRYSAVLEWDGQLVTFQGVLMIDTRQRQARLVALSDLGARLFDISLTPEQTSVHTSLPHFGISRMRERVASAVRRMLLGYLPGVHDGVTLDAQTLLSRCSHDVCLRSGFDPDTGVLLGKEYRARQPLWRATFADYRQTGGYQVPGRLEYADICRRDRLTMEWNPQRKMVNHEPITH</sequence>
<dbReference type="AlphaFoldDB" id="Q3A165"/>
<dbReference type="PROSITE" id="PS51257">
    <property type="entry name" value="PROKAR_LIPOPROTEIN"/>
    <property type="match status" value="1"/>
</dbReference>
<dbReference type="Proteomes" id="UP000002534">
    <property type="component" value="Chromosome"/>
</dbReference>
<dbReference type="KEGG" id="pca:Pcar_2656"/>
<proteinExistence type="predicted"/>
<protein>
    <submittedName>
        <fullName evidence="2">Uncharacterized protein</fullName>
    </submittedName>
</protein>